<dbReference type="EMBL" id="KQ086201">
    <property type="protein sequence ID" value="KLO06500.1"/>
    <property type="molecule type" value="Genomic_DNA"/>
</dbReference>
<keyword evidence="2" id="KW-0472">Membrane</keyword>
<keyword evidence="4" id="KW-1185">Reference proteome</keyword>
<feature type="region of interest" description="Disordered" evidence="1">
    <location>
        <begin position="305"/>
        <end position="325"/>
    </location>
</feature>
<feature type="transmembrane region" description="Helical" evidence="2">
    <location>
        <begin position="186"/>
        <end position="206"/>
    </location>
</feature>
<keyword evidence="2" id="KW-0812">Transmembrane</keyword>
<feature type="compositionally biased region" description="Polar residues" evidence="1">
    <location>
        <begin position="989"/>
        <end position="1004"/>
    </location>
</feature>
<dbReference type="InParanoid" id="A0A0H2R3Z8"/>
<feature type="region of interest" description="Disordered" evidence="1">
    <location>
        <begin position="815"/>
        <end position="893"/>
    </location>
</feature>
<feature type="compositionally biased region" description="Basic and acidic residues" evidence="1">
    <location>
        <begin position="305"/>
        <end position="322"/>
    </location>
</feature>
<reference evidence="3 4" key="1">
    <citation type="submission" date="2015-04" db="EMBL/GenBank/DDBJ databases">
        <title>Complete genome sequence of Schizopora paradoxa KUC8140, a cosmopolitan wood degrader in East Asia.</title>
        <authorList>
            <consortium name="DOE Joint Genome Institute"/>
            <person name="Min B."/>
            <person name="Park H."/>
            <person name="Jang Y."/>
            <person name="Kim J.-J."/>
            <person name="Kim K.H."/>
            <person name="Pangilinan J."/>
            <person name="Lipzen A."/>
            <person name="Riley R."/>
            <person name="Grigoriev I.V."/>
            <person name="Spatafora J.W."/>
            <person name="Choi I.-G."/>
        </authorList>
    </citation>
    <scope>NUCLEOTIDE SEQUENCE [LARGE SCALE GENOMIC DNA]</scope>
    <source>
        <strain evidence="3 4">KUC8140</strain>
    </source>
</reference>
<feature type="transmembrane region" description="Helical" evidence="2">
    <location>
        <begin position="148"/>
        <end position="166"/>
    </location>
</feature>
<proteinExistence type="predicted"/>
<feature type="compositionally biased region" description="Basic and acidic residues" evidence="1">
    <location>
        <begin position="577"/>
        <end position="606"/>
    </location>
</feature>
<feature type="compositionally biased region" description="Polar residues" evidence="1">
    <location>
        <begin position="621"/>
        <end position="634"/>
    </location>
</feature>
<feature type="region of interest" description="Disordered" evidence="1">
    <location>
        <begin position="978"/>
        <end position="1004"/>
    </location>
</feature>
<dbReference type="Proteomes" id="UP000053477">
    <property type="component" value="Unassembled WGS sequence"/>
</dbReference>
<sequence>MESTAVHIPEDLETGKKQAKKKSFKFENSITYGLPLIIFSIFLIFFLACFSGPDPFLFTFRVSISKAQYYNFGVWGYSDASGKYSDDVSGSDVASASTLVLPSLVVHAIMTTITFIVFVAAFFATLHQEAGINWVYSPRGSQKRKKKLMLWAVLVVMILGTLSWVLDVIRVIYVSRKVTGSTIPGLMFYLVLIAVCISIGLFLWMLKMEKKKTNPSHKAVSNDQSAPQGPMPGPESGFQQDSNANKSHDQELSQDNESESQHTPDPNHQDSGTAGTYSEQSDPHNYDNQNLRQNQTFEPEWVDEHNQTPLHDDPNRDFDWDGIKNQQYPLGDPHNQVQGDQFVQEVYPQGNHNKRFSEVGPGGPRRQLSTLDELSEYEEEEEEEDYDPYYNYFAPPTAPHDSLGGHPFQGQNKLESQIDNERENDANVLQSQTTPKNTELPLNSRGSTNNFEELHDPQAYAPTQQIPNPQQNESGPSNQVIPQNGEKINTYPLDPKQPFMFNTAPDLHTFNVNTDDAFWRQLKLYIDEETDKKLAERLGKNPKKMKYLKNKQETGETSEDVPVPPYTPSSSSQGKTNVKDSVKSGLRSLKDKFTHKSASPEHEGNRNPRVPDQGQYPQLPPNQQDVVQTSSQPQVALQNGAAPLINGTPPNMHQNTIQQRQITYPGNAASNSNTSSTVNQETPESHSYTYSNNSDPHHNGNYEQGQLYAEDYESNDNVYYESDDNDFVDPQTGEHSNRFALLDENGNVMHDNSPSEQYQGVPLTQEEFDDLYEKAREEDYQRVQENESRHYVHPQTGEISERFHLVNNDESQALTLQRQQQPHAPQHPPSSTQAPHNMVQQQTQRSITYPTNDPAHPTNQSSTTVPSQPVHRSLQQHGPGQVSDQVPPFNNSHQFQSVRINPHALNYMSQVQQTRPTQLTHGPLVALNSTNGALVNQSQVHTTPSQQPSQSNVPHQIQSVQINPHALNNVSQLRQMPPTQITHGPLVPYSSTNGALVNTQHATQ</sequence>
<feature type="region of interest" description="Disordered" evidence="1">
    <location>
        <begin position="665"/>
        <end position="703"/>
    </location>
</feature>
<feature type="region of interest" description="Disordered" evidence="1">
    <location>
        <begin position="545"/>
        <end position="634"/>
    </location>
</feature>
<feature type="region of interest" description="Disordered" evidence="1">
    <location>
        <begin position="390"/>
        <end position="411"/>
    </location>
</feature>
<feature type="compositionally biased region" description="Polar residues" evidence="1">
    <location>
        <begin position="461"/>
        <end position="482"/>
    </location>
</feature>
<gene>
    <name evidence="3" type="ORF">SCHPADRAFT_946036</name>
</gene>
<keyword evidence="2" id="KW-1133">Transmembrane helix</keyword>
<feature type="compositionally biased region" description="Polar residues" evidence="1">
    <location>
        <begin position="427"/>
        <end position="451"/>
    </location>
</feature>
<feature type="compositionally biased region" description="Polar residues" evidence="1">
    <location>
        <begin position="830"/>
        <end position="867"/>
    </location>
</feature>
<feature type="compositionally biased region" description="Low complexity" evidence="1">
    <location>
        <begin position="667"/>
        <end position="679"/>
    </location>
</feature>
<feature type="region of interest" description="Disordered" evidence="1">
    <location>
        <begin position="215"/>
        <end position="290"/>
    </location>
</feature>
<feature type="compositionally biased region" description="Polar residues" evidence="1">
    <location>
        <begin position="269"/>
        <end position="280"/>
    </location>
</feature>
<feature type="transmembrane region" description="Helical" evidence="2">
    <location>
        <begin position="104"/>
        <end position="127"/>
    </location>
</feature>
<organism evidence="3 4">
    <name type="scientific">Schizopora paradoxa</name>
    <dbReference type="NCBI Taxonomy" id="27342"/>
    <lineage>
        <taxon>Eukaryota</taxon>
        <taxon>Fungi</taxon>
        <taxon>Dikarya</taxon>
        <taxon>Basidiomycota</taxon>
        <taxon>Agaricomycotina</taxon>
        <taxon>Agaricomycetes</taxon>
        <taxon>Hymenochaetales</taxon>
        <taxon>Schizoporaceae</taxon>
        <taxon>Schizopora</taxon>
    </lineage>
</organism>
<feature type="region of interest" description="Disordered" evidence="1">
    <location>
        <begin position="426"/>
        <end position="495"/>
    </location>
</feature>
<evidence type="ECO:0000313" key="4">
    <source>
        <dbReference type="Proteomes" id="UP000053477"/>
    </source>
</evidence>
<accession>A0A0H2R3Z8</accession>
<feature type="transmembrane region" description="Helical" evidence="2">
    <location>
        <begin position="30"/>
        <end position="53"/>
    </location>
</feature>
<name>A0A0H2R3Z8_9AGAM</name>
<evidence type="ECO:0000256" key="2">
    <source>
        <dbReference type="SAM" id="Phobius"/>
    </source>
</evidence>
<feature type="compositionally biased region" description="Polar residues" evidence="1">
    <location>
        <begin position="680"/>
        <end position="694"/>
    </location>
</feature>
<feature type="compositionally biased region" description="Basic and acidic residues" evidence="1">
    <location>
        <begin position="259"/>
        <end position="268"/>
    </location>
</feature>
<dbReference type="AlphaFoldDB" id="A0A0H2R3Z8"/>
<evidence type="ECO:0000256" key="1">
    <source>
        <dbReference type="SAM" id="MobiDB-lite"/>
    </source>
</evidence>
<evidence type="ECO:0000313" key="3">
    <source>
        <dbReference type="EMBL" id="KLO06500.1"/>
    </source>
</evidence>
<feature type="compositionally biased region" description="Polar residues" evidence="1">
    <location>
        <begin position="873"/>
        <end position="893"/>
    </location>
</feature>
<protein>
    <submittedName>
        <fullName evidence="3">Uncharacterized protein</fullName>
    </submittedName>
</protein>